<evidence type="ECO:0000313" key="4">
    <source>
        <dbReference type="Proteomes" id="UP000069030"/>
    </source>
</evidence>
<dbReference type="GO" id="GO:0005524">
    <property type="term" value="F:ATP binding"/>
    <property type="evidence" value="ECO:0007669"/>
    <property type="project" value="UniProtKB-UniRule"/>
</dbReference>
<sequence>MTQPLKLFVTGIDTGIGKTVTSAILTHYFKADYWKPIQSGDLHESDSMKIQQWNEHVTIHRERFSLQLPASPHESAAKENVNMQLSDFTLPDTANNLIVEGAGGLFVPINSSTYMIDLIQHLKIPVALVTKNYLGCINHTMLSIEALRTRNIPIDYLVLNGAFNPYSLEAIKNFIDRDTQLIHIPVLEEITKEAVMLTALELASDSSQK</sequence>
<comment type="cofactor">
    <cofactor evidence="2">
        <name>Mg(2+)</name>
        <dbReference type="ChEBI" id="CHEBI:18420"/>
    </cofactor>
</comment>
<dbReference type="GO" id="GO:0009102">
    <property type="term" value="P:biotin biosynthetic process"/>
    <property type="evidence" value="ECO:0007669"/>
    <property type="project" value="UniProtKB-UniRule"/>
</dbReference>
<feature type="binding site" evidence="2">
    <location>
        <begin position="15"/>
        <end position="20"/>
    </location>
    <ligand>
        <name>ATP</name>
        <dbReference type="ChEBI" id="CHEBI:30616"/>
    </ligand>
</feature>
<dbReference type="Proteomes" id="UP000069030">
    <property type="component" value="Chromosome"/>
</dbReference>
<dbReference type="Pfam" id="PF13500">
    <property type="entry name" value="AAA_26"/>
    <property type="match status" value="1"/>
</dbReference>
<comment type="catalytic activity">
    <reaction evidence="2">
        <text>(7R,8S)-7,8-diammoniononanoate + CO2 + ATP = (4R,5S)-dethiobiotin + ADP + phosphate + 3 H(+)</text>
        <dbReference type="Rhea" id="RHEA:15805"/>
        <dbReference type="ChEBI" id="CHEBI:15378"/>
        <dbReference type="ChEBI" id="CHEBI:16526"/>
        <dbReference type="ChEBI" id="CHEBI:30616"/>
        <dbReference type="ChEBI" id="CHEBI:43474"/>
        <dbReference type="ChEBI" id="CHEBI:149469"/>
        <dbReference type="ChEBI" id="CHEBI:149473"/>
        <dbReference type="ChEBI" id="CHEBI:456216"/>
        <dbReference type="EC" id="6.3.3.3"/>
    </reaction>
</comment>
<reference evidence="3 4" key="1">
    <citation type="journal article" date="2016" name="J. Zhejiang Univ. Sci. B">
        <title>Antibiotic resistance mechanisms of Myroides sp.</title>
        <authorList>
            <person name="Hu S."/>
            <person name="Yuan S."/>
            <person name="Qu H."/>
            <person name="Jiang T."/>
            <person name="Zhou Y."/>
            <person name="Wang M."/>
            <person name="Ming D."/>
        </authorList>
    </citation>
    <scope>NUCLEOTIDE SEQUENCE [LARGE SCALE GENOMIC DNA]</scope>
    <source>
        <strain evidence="3 4">PR63039</strain>
    </source>
</reference>
<dbReference type="NCBIfam" id="TIGR00347">
    <property type="entry name" value="bioD"/>
    <property type="match status" value="1"/>
</dbReference>
<feature type="binding site" evidence="2">
    <location>
        <position position="19"/>
    </location>
    <ligand>
        <name>Mg(2+)</name>
        <dbReference type="ChEBI" id="CHEBI:18420"/>
    </ligand>
</feature>
<feature type="binding site" evidence="2">
    <location>
        <position position="46"/>
    </location>
    <ligand>
        <name>Mg(2+)</name>
        <dbReference type="ChEBI" id="CHEBI:18420"/>
    </ligand>
</feature>
<comment type="subunit">
    <text evidence="2">Homodimer.</text>
</comment>
<keyword evidence="2" id="KW-0436">Ligase</keyword>
<keyword evidence="2" id="KW-0963">Cytoplasm</keyword>
<keyword evidence="2" id="KW-0460">Magnesium</keyword>
<dbReference type="AlphaFoldDB" id="A0AAI8C895"/>
<keyword evidence="2" id="KW-0547">Nucleotide-binding</keyword>
<comment type="function">
    <text evidence="2">Catalyzes a mechanistically unusual reaction, the ATP-dependent insertion of CO2 between the N7 and N8 nitrogen atoms of 7,8-diaminopelargonic acid (DAPA, also called 7,8-diammoniononanoate) to form a ureido ring.</text>
</comment>
<dbReference type="EC" id="6.3.3.3" evidence="2"/>
<dbReference type="CDD" id="cd03109">
    <property type="entry name" value="DTBS"/>
    <property type="match status" value="1"/>
</dbReference>
<comment type="caution">
    <text evidence="2">Lacks conserved residue(s) required for the propagation of feature annotation.</text>
</comment>
<keyword evidence="2" id="KW-0479">Metal-binding</keyword>
<feature type="binding site" evidence="2">
    <location>
        <position position="100"/>
    </location>
    <ligand>
        <name>Mg(2+)</name>
        <dbReference type="ChEBI" id="CHEBI:18420"/>
    </ligand>
</feature>
<dbReference type="Gene3D" id="3.40.50.300">
    <property type="entry name" value="P-loop containing nucleotide triphosphate hydrolases"/>
    <property type="match status" value="1"/>
</dbReference>
<protein>
    <recommendedName>
        <fullName evidence="2">ATP-dependent dethiobiotin synthetase BioD</fullName>
        <ecNumber evidence="2">6.3.3.3</ecNumber>
    </recommendedName>
    <alternativeName>
        <fullName evidence="2">DTB synthetase</fullName>
        <shortName evidence="2">DTBS</shortName>
    </alternativeName>
    <alternativeName>
        <fullName evidence="2">Dethiobiotin synthase</fullName>
    </alternativeName>
</protein>
<comment type="pathway">
    <text evidence="2">Cofactor biosynthesis; biotin biosynthesis; biotin from 7,8-diaminononanoate: step 1/2.</text>
</comment>
<dbReference type="RefSeq" id="WP_058699830.1">
    <property type="nucleotide sequence ID" value="NZ_CP013690.1"/>
</dbReference>
<dbReference type="PANTHER" id="PTHR43210">
    <property type="entry name" value="DETHIOBIOTIN SYNTHETASE"/>
    <property type="match status" value="1"/>
</dbReference>
<accession>A0AAI8C895</accession>
<feature type="binding site" evidence="2">
    <location>
        <position position="39"/>
    </location>
    <ligand>
        <name>substrate</name>
    </ligand>
</feature>
<feature type="binding site" evidence="2">
    <location>
        <position position="46"/>
    </location>
    <ligand>
        <name>ATP</name>
        <dbReference type="ChEBI" id="CHEBI:30616"/>
    </ligand>
</feature>
<name>A0AAI8C895_9FLAO</name>
<dbReference type="GO" id="GO:0004141">
    <property type="term" value="F:dethiobiotin synthase activity"/>
    <property type="evidence" value="ECO:0007669"/>
    <property type="project" value="UniProtKB-UniRule"/>
</dbReference>
<dbReference type="GO" id="GO:0000287">
    <property type="term" value="F:magnesium ion binding"/>
    <property type="evidence" value="ECO:0007669"/>
    <property type="project" value="UniProtKB-UniRule"/>
</dbReference>
<dbReference type="InterPro" id="IPR027417">
    <property type="entry name" value="P-loop_NTPase"/>
</dbReference>
<evidence type="ECO:0000256" key="2">
    <source>
        <dbReference type="HAMAP-Rule" id="MF_00336"/>
    </source>
</evidence>
<comment type="similarity">
    <text evidence="2">Belongs to the dethiobiotin synthetase family.</text>
</comment>
<feature type="active site" evidence="2">
    <location>
        <position position="35"/>
    </location>
</feature>
<proteinExistence type="inferred from homology"/>
<dbReference type="InterPro" id="IPR004472">
    <property type="entry name" value="DTB_synth_BioD"/>
</dbReference>
<evidence type="ECO:0000256" key="1">
    <source>
        <dbReference type="ARBA" id="ARBA00022756"/>
    </source>
</evidence>
<dbReference type="PIRSF" id="PIRSF006755">
    <property type="entry name" value="DTB_synth"/>
    <property type="match status" value="1"/>
</dbReference>
<dbReference type="PANTHER" id="PTHR43210:SF5">
    <property type="entry name" value="DETHIOBIOTIN SYNTHETASE"/>
    <property type="match status" value="1"/>
</dbReference>
<evidence type="ECO:0000313" key="3">
    <source>
        <dbReference type="EMBL" id="ALU27959.1"/>
    </source>
</evidence>
<dbReference type="GO" id="GO:0005737">
    <property type="term" value="C:cytoplasm"/>
    <property type="evidence" value="ECO:0007669"/>
    <property type="project" value="UniProtKB-SubCell"/>
</dbReference>
<comment type="subcellular location">
    <subcellularLocation>
        <location evidence="2">Cytoplasm</location>
    </subcellularLocation>
</comment>
<dbReference type="HAMAP" id="MF_00336">
    <property type="entry name" value="BioD"/>
    <property type="match status" value="1"/>
</dbReference>
<keyword evidence="2" id="KW-0067">ATP-binding</keyword>
<keyword evidence="1 2" id="KW-0093">Biotin biosynthesis</keyword>
<dbReference type="KEGG" id="mod:AS202_18185"/>
<dbReference type="SUPFAM" id="SSF52540">
    <property type="entry name" value="P-loop containing nucleoside triphosphate hydrolases"/>
    <property type="match status" value="1"/>
</dbReference>
<gene>
    <name evidence="2" type="primary">bioD</name>
    <name evidence="3" type="ORF">AS202_18185</name>
</gene>
<organism evidence="3 4">
    <name type="scientific">Myroides odoratimimus</name>
    <dbReference type="NCBI Taxonomy" id="76832"/>
    <lineage>
        <taxon>Bacteria</taxon>
        <taxon>Pseudomonadati</taxon>
        <taxon>Bacteroidota</taxon>
        <taxon>Flavobacteriia</taxon>
        <taxon>Flavobacteriales</taxon>
        <taxon>Flavobacteriaceae</taxon>
        <taxon>Myroides</taxon>
    </lineage>
</organism>
<dbReference type="EMBL" id="CP013690">
    <property type="protein sequence ID" value="ALU27959.1"/>
    <property type="molecule type" value="Genomic_DNA"/>
</dbReference>
<feature type="binding site" evidence="2">
    <location>
        <begin position="100"/>
        <end position="103"/>
    </location>
    <ligand>
        <name>ATP</name>
        <dbReference type="ChEBI" id="CHEBI:30616"/>
    </ligand>
</feature>